<evidence type="ECO:0000313" key="4">
    <source>
        <dbReference type="Proteomes" id="UP000007089"/>
    </source>
</evidence>
<dbReference type="EMBL" id="CP001359">
    <property type="protein sequence ID" value="ACL66406.1"/>
    <property type="molecule type" value="Genomic_DNA"/>
</dbReference>
<keyword evidence="4" id="KW-1185">Reference proteome</keyword>
<feature type="transmembrane region" description="Helical" evidence="1">
    <location>
        <begin position="63"/>
        <end position="82"/>
    </location>
</feature>
<dbReference type="Pfam" id="PF19733">
    <property type="entry name" value="DUF6223"/>
    <property type="match status" value="1"/>
</dbReference>
<name>B8JFM9_ANAD2</name>
<evidence type="ECO:0000313" key="3">
    <source>
        <dbReference type="EMBL" id="ACL66406.1"/>
    </source>
</evidence>
<dbReference type="KEGG" id="acp:A2cp1_3071"/>
<feature type="chain" id="PRO_5002875235" evidence="2">
    <location>
        <begin position="40"/>
        <end position="158"/>
    </location>
</feature>
<accession>B8JFM9</accession>
<dbReference type="InterPro" id="IPR045770">
    <property type="entry name" value="DUF6223"/>
</dbReference>
<keyword evidence="1" id="KW-0812">Transmembrane</keyword>
<evidence type="ECO:0000256" key="2">
    <source>
        <dbReference type="SAM" id="SignalP"/>
    </source>
</evidence>
<feature type="signal peptide" evidence="2">
    <location>
        <begin position="1"/>
        <end position="39"/>
    </location>
</feature>
<dbReference type="Proteomes" id="UP000007089">
    <property type="component" value="Chromosome"/>
</dbReference>
<proteinExistence type="predicted"/>
<feature type="transmembrane region" description="Helical" evidence="1">
    <location>
        <begin position="94"/>
        <end position="113"/>
    </location>
</feature>
<dbReference type="HOGENOM" id="CLU_141456_0_0_7"/>
<dbReference type="AlphaFoldDB" id="B8JFM9"/>
<gene>
    <name evidence="3" type="ordered locus">A2cp1_3071</name>
</gene>
<evidence type="ECO:0000256" key="1">
    <source>
        <dbReference type="SAM" id="Phobius"/>
    </source>
</evidence>
<organism evidence="3 4">
    <name type="scientific">Anaeromyxobacter dehalogenans (strain ATCC BAA-258 / DSM 21875 / 2CP-1)</name>
    <dbReference type="NCBI Taxonomy" id="455488"/>
    <lineage>
        <taxon>Bacteria</taxon>
        <taxon>Pseudomonadati</taxon>
        <taxon>Myxococcota</taxon>
        <taxon>Myxococcia</taxon>
        <taxon>Myxococcales</taxon>
        <taxon>Cystobacterineae</taxon>
        <taxon>Anaeromyxobacteraceae</taxon>
        <taxon>Anaeromyxobacter</taxon>
    </lineage>
</organism>
<dbReference type="RefSeq" id="WP_012634131.1">
    <property type="nucleotide sequence ID" value="NC_011891.1"/>
</dbReference>
<feature type="transmembrane region" description="Helical" evidence="1">
    <location>
        <begin position="125"/>
        <end position="147"/>
    </location>
</feature>
<protein>
    <submittedName>
        <fullName evidence="3">Uncharacterized protein</fullName>
    </submittedName>
</protein>
<keyword evidence="1" id="KW-0472">Membrane</keyword>
<keyword evidence="2" id="KW-0732">Signal</keyword>
<keyword evidence="1" id="KW-1133">Transmembrane helix</keyword>
<reference evidence="3" key="1">
    <citation type="submission" date="2009-01" db="EMBL/GenBank/DDBJ databases">
        <title>Complete sequence of Anaeromyxobacter dehalogenans 2CP-1.</title>
        <authorList>
            <consortium name="US DOE Joint Genome Institute"/>
            <person name="Lucas S."/>
            <person name="Copeland A."/>
            <person name="Lapidus A."/>
            <person name="Glavina del Rio T."/>
            <person name="Dalin E."/>
            <person name="Tice H."/>
            <person name="Bruce D."/>
            <person name="Goodwin L."/>
            <person name="Pitluck S."/>
            <person name="Saunders E."/>
            <person name="Brettin T."/>
            <person name="Detter J.C."/>
            <person name="Han C."/>
            <person name="Larimer F."/>
            <person name="Land M."/>
            <person name="Hauser L."/>
            <person name="Kyrpides N."/>
            <person name="Ovchinnikova G."/>
            <person name="Beliaev A.S."/>
            <person name="Richardson P."/>
        </authorList>
    </citation>
    <scope>NUCLEOTIDE SEQUENCE</scope>
    <source>
        <strain evidence="3">2CP-1</strain>
    </source>
</reference>
<sequence length="158" mass="15166">MFGSGVRERCAGLLSGLTELAAAAALVAIVALAAPAAAAAQVSDPPGPVAAYTLTPQRITAQVGVLVGLIGAVGGGLALSRAARSVGRERRRGAALALVMGPLAAIIGGQVVATAKGGLGTGQGLAGGVVAVVVGMIATALGALARVRSRRTASARPE</sequence>